<dbReference type="Pfam" id="PF11130">
    <property type="entry name" value="TraC_F_IV"/>
    <property type="match status" value="1"/>
</dbReference>
<dbReference type="SUPFAM" id="SSF52540">
    <property type="entry name" value="P-loop containing nucleoside triphosphate hydrolases"/>
    <property type="match status" value="1"/>
</dbReference>
<evidence type="ECO:0000313" key="3">
    <source>
        <dbReference type="Proteomes" id="UP000190102"/>
    </source>
</evidence>
<organism evidence="2 3">
    <name type="scientific">Trichlorobacter thiogenes</name>
    <dbReference type="NCBI Taxonomy" id="115783"/>
    <lineage>
        <taxon>Bacteria</taxon>
        <taxon>Pseudomonadati</taxon>
        <taxon>Thermodesulfobacteriota</taxon>
        <taxon>Desulfuromonadia</taxon>
        <taxon>Geobacterales</taxon>
        <taxon>Geobacteraceae</taxon>
        <taxon>Trichlorobacter</taxon>
    </lineage>
</organism>
<dbReference type="OrthoDB" id="9816422at2"/>
<evidence type="ECO:0000313" key="2">
    <source>
        <dbReference type="EMBL" id="SJZ43603.1"/>
    </source>
</evidence>
<protein>
    <submittedName>
        <fullName evidence="2">Conjugal transfer ATP-binding protein TraC</fullName>
    </submittedName>
</protein>
<dbReference type="InterPro" id="IPR027417">
    <property type="entry name" value="P-loop_NTPase"/>
</dbReference>
<keyword evidence="3" id="KW-1185">Reference proteome</keyword>
<dbReference type="InterPro" id="IPR025955">
    <property type="entry name" value="TraC/Conjuga_ATPase"/>
</dbReference>
<dbReference type="InterPro" id="IPR043964">
    <property type="entry name" value="P-loop_TraG"/>
</dbReference>
<dbReference type="PANTHER" id="PTHR38467:SF1">
    <property type="entry name" value="CONJUGATIVE TRANSFER: ASSEMBLY"/>
    <property type="match status" value="1"/>
</dbReference>
<dbReference type="Proteomes" id="UP000190102">
    <property type="component" value="Unassembled WGS sequence"/>
</dbReference>
<accession>A0A1T4KMK9</accession>
<dbReference type="AlphaFoldDB" id="A0A1T4KMK9"/>
<name>A0A1T4KMK9_9BACT</name>
<dbReference type="Pfam" id="PF19044">
    <property type="entry name" value="P-loop_TraG"/>
    <property type="match status" value="1"/>
</dbReference>
<feature type="domain" description="TraG P-loop" evidence="1">
    <location>
        <begin position="439"/>
        <end position="812"/>
    </location>
</feature>
<dbReference type="EMBL" id="FUWR01000001">
    <property type="protein sequence ID" value="SJZ43603.1"/>
    <property type="molecule type" value="Genomic_DNA"/>
</dbReference>
<dbReference type="Gene3D" id="1.10.8.730">
    <property type="match status" value="1"/>
</dbReference>
<evidence type="ECO:0000259" key="1">
    <source>
        <dbReference type="Pfam" id="PF19044"/>
    </source>
</evidence>
<proteinExistence type="predicted"/>
<dbReference type="STRING" id="115783.SAMN02745119_00612"/>
<keyword evidence="2" id="KW-0547">Nucleotide-binding</keyword>
<reference evidence="3" key="1">
    <citation type="submission" date="2017-02" db="EMBL/GenBank/DDBJ databases">
        <authorList>
            <person name="Varghese N."/>
            <person name="Submissions S."/>
        </authorList>
    </citation>
    <scope>NUCLEOTIDE SEQUENCE [LARGE SCALE GENOMIC DNA]</scope>
    <source>
        <strain evidence="3">ATCC BAA-34</strain>
    </source>
</reference>
<keyword evidence="2" id="KW-0067">ATP-binding</keyword>
<dbReference type="Gene3D" id="3.40.50.300">
    <property type="entry name" value="P-loop containing nucleotide triphosphate hydrolases"/>
    <property type="match status" value="1"/>
</dbReference>
<dbReference type="PANTHER" id="PTHR38467">
    <property type="match status" value="1"/>
</dbReference>
<dbReference type="InterPro" id="IPR053155">
    <property type="entry name" value="F-pilin_assembly_TraC"/>
</dbReference>
<dbReference type="GO" id="GO:0005524">
    <property type="term" value="F:ATP binding"/>
    <property type="evidence" value="ECO:0007669"/>
    <property type="project" value="UniProtKB-KW"/>
</dbReference>
<gene>
    <name evidence="2" type="ORF">SAMN02745119_00612</name>
</gene>
<sequence>MGVASALFGSGGGFTRSELRRLSERDNFSEYFPWIAHDPKNQIYLNTDNTFGMMWECAPLAFACETTIRTLEGIFRVNLPDGSIMQFILFADPFVKHIVDTYTSMKLRDSKLVRDVSDNVSRFFQEGVEGLGCLSGIPIRNFRMFFTVKFPVKDSAHVNLEEVFGTIQEVLRGAGLSPVVVNPGNLLDWLRRMLNEDPSANSSHYDERNIIRKQVLLGTKVEKRFSSLKFGSRHFRCVTPKSFPLNGDPIQTNQLFGGIMGMATDSDQIRTPFFFTLNIVLRNQKNKLHTKCNLVLQQQGVGSFAPSLARKKDEYLWAVDELERGTKFYRVIPIMWVYGSDEWLVNESVTRAKRVWEGQGYVMQEDKGILPILFISSLPFGLYDHGSNIDTLDRDHILPVDSIAVTLPVQGDFSGLGKPVMLFAGRKGNLFGLDIFNKGVNNHNAMVCASSGAGKSFFINYLVYNYFAMKSKIRIIDIGGSYKKMTKLFGARYLDFSEDSQVCLNPFTNIIDPEYDIPVIAPIVAQMVFSTGKTIPSETEMTLIKGAVRWAWQQQGNDADIDTVYEYLFNFDQYSSEGGEIKEAASRLAFNLADFKSDGTFGRFFNGKSSLDISNDEFVVLELEHLKSRKELFRVVTLQVINAVTQDLYLSDKSDQRLIVFDEAWQFLGESSTLKEVIEEGYRRARKYHGSFTIITQSVLDMKLFGGVGDVIRNNSAFKFYLESSDFEKALDEKLMDYDDFTMRILKSTKSNKPKYSEIFMDTPFGVGVGRLAVDPFSYYVFTSDASEITEIEAMVDGGVSYEDAIREMVKKYRS</sequence>
<dbReference type="CDD" id="cd01127">
    <property type="entry name" value="TrwB_TraG_TraD_VirD4"/>
    <property type="match status" value="1"/>
</dbReference>